<organism evidence="1 2">
    <name type="scientific">Filimonas lacunae</name>
    <dbReference type="NCBI Taxonomy" id="477680"/>
    <lineage>
        <taxon>Bacteria</taxon>
        <taxon>Pseudomonadati</taxon>
        <taxon>Bacteroidota</taxon>
        <taxon>Chitinophagia</taxon>
        <taxon>Chitinophagales</taxon>
        <taxon>Chitinophagaceae</taxon>
        <taxon>Filimonas</taxon>
    </lineage>
</organism>
<gene>
    <name evidence="1" type="ORF">SAMN05421788_103303</name>
</gene>
<keyword evidence="2" id="KW-1185">Reference proteome</keyword>
<dbReference type="EMBL" id="FTOR01000003">
    <property type="protein sequence ID" value="SIT07160.1"/>
    <property type="molecule type" value="Genomic_DNA"/>
</dbReference>
<dbReference type="STRING" id="477680.SAMN05421788_103303"/>
<dbReference type="Pfam" id="PF12771">
    <property type="entry name" value="SusD-like_2"/>
    <property type="match status" value="1"/>
</dbReference>
<dbReference type="AlphaFoldDB" id="A0A173MKG6"/>
<name>A0A173MKG6_9BACT</name>
<dbReference type="InterPro" id="IPR011990">
    <property type="entry name" value="TPR-like_helical_dom_sf"/>
</dbReference>
<reference evidence="2" key="1">
    <citation type="submission" date="2017-01" db="EMBL/GenBank/DDBJ databases">
        <authorList>
            <person name="Varghese N."/>
            <person name="Submissions S."/>
        </authorList>
    </citation>
    <scope>NUCLEOTIDE SEQUENCE [LARGE SCALE GENOMIC DNA]</scope>
    <source>
        <strain evidence="2">DSM 21054</strain>
    </source>
</reference>
<dbReference type="Gene3D" id="1.25.40.390">
    <property type="match status" value="1"/>
</dbReference>
<dbReference type="InterPro" id="IPR041662">
    <property type="entry name" value="SusD-like_2"/>
</dbReference>
<evidence type="ECO:0000313" key="1">
    <source>
        <dbReference type="EMBL" id="SIT07160.1"/>
    </source>
</evidence>
<dbReference type="SUPFAM" id="SSF48452">
    <property type="entry name" value="TPR-like"/>
    <property type="match status" value="1"/>
</dbReference>
<accession>A0A173MKG6</accession>
<dbReference type="OrthoDB" id="9766256at2"/>
<proteinExistence type="predicted"/>
<dbReference type="Proteomes" id="UP000186917">
    <property type="component" value="Unassembled WGS sequence"/>
</dbReference>
<dbReference type="KEGG" id="fln:FLA_3991"/>
<dbReference type="PROSITE" id="PS51257">
    <property type="entry name" value="PROKAR_LIPOPROTEIN"/>
    <property type="match status" value="1"/>
</dbReference>
<evidence type="ECO:0000313" key="2">
    <source>
        <dbReference type="Proteomes" id="UP000186917"/>
    </source>
</evidence>
<protein>
    <submittedName>
        <fullName evidence="1">Starch-binding associating with outer membrane</fullName>
    </submittedName>
</protein>
<dbReference type="RefSeq" id="WP_076379107.1">
    <property type="nucleotide sequence ID" value="NZ_AP017422.1"/>
</dbReference>
<sequence length="534" mass="59043">MLSAKKICSYILPLIILGGCNKTINSLQENPNQAVSSPPDLILGTVLTALSGTSTNGDLAGSGSWDDVHKYNQYYLGAYAYYGDNQYGWSSGSFNSYLVMKNVVQMEKAAAAQGLPAANAYESIGKFIRAWYLYNLTSLMGDVPTSEALQEQNMSPAYDSQKDVFKYILNTLDSANAHLSVMAAAKDATLTGSVQDIYFGGDLAKWQKAVNVFRLRVLVSLSKKATDADLQIPAQFAKIIGNPATYPIFNSAAEDLAFTYIQNYNQYPLNSANFGSTATRYCMSKTYVQSLTALSDPRVYITCEPAWALVDSLSYDPLDFRAFVGQSTGSPMGVVEPQTNGKYVSLINRKRYYSTFTGDKDVLLGYAEMCFNIAEAINRNWAAGNAEDWYKKGIQASMAFYGLSSSKTSYSAYFLKKGDLNDIQEYPFTFSFDNYYNQEEVVYAGGATGLHQVLMQKYIAMFQNSGWEAYYNYRRTGVPAFEGGSGIGNNGNVPSRWAYPSSEQNQNKVHWQAALTNQGFSTDDINGQMWLLKN</sequence>